<dbReference type="EMBL" id="CABITT030000003">
    <property type="protein sequence ID" value="VVA98115.1"/>
    <property type="molecule type" value="Genomic_DNA"/>
</dbReference>
<feature type="compositionally biased region" description="Polar residues" evidence="1">
    <location>
        <begin position="1"/>
        <end position="22"/>
    </location>
</feature>
<keyword evidence="3" id="KW-1185">Reference proteome</keyword>
<feature type="region of interest" description="Disordered" evidence="1">
    <location>
        <begin position="1"/>
        <end position="23"/>
    </location>
</feature>
<dbReference type="Proteomes" id="UP000489600">
    <property type="component" value="Unassembled WGS sequence"/>
</dbReference>
<feature type="region of interest" description="Disordered" evidence="1">
    <location>
        <begin position="120"/>
        <end position="140"/>
    </location>
</feature>
<proteinExistence type="predicted"/>
<sequence length="140" mass="15624">MVLPSTQVTGSNHRIAESSSHWAPNHRVAEPRLNLESSCLDPPRLSKARSRQKLDLIKNSISPKLTSSPTTELGLELPRDEYLEPMSHHELAVAKPHRKTRSSSRLSFSKVTVPTLLTCPRRFTEPEDQADGYADDGGRD</sequence>
<organism evidence="2 3">
    <name type="scientific">Arabis nemorensis</name>
    <dbReference type="NCBI Taxonomy" id="586526"/>
    <lineage>
        <taxon>Eukaryota</taxon>
        <taxon>Viridiplantae</taxon>
        <taxon>Streptophyta</taxon>
        <taxon>Embryophyta</taxon>
        <taxon>Tracheophyta</taxon>
        <taxon>Spermatophyta</taxon>
        <taxon>Magnoliopsida</taxon>
        <taxon>eudicotyledons</taxon>
        <taxon>Gunneridae</taxon>
        <taxon>Pentapetalae</taxon>
        <taxon>rosids</taxon>
        <taxon>malvids</taxon>
        <taxon>Brassicales</taxon>
        <taxon>Brassicaceae</taxon>
        <taxon>Arabideae</taxon>
        <taxon>Arabis</taxon>
    </lineage>
</organism>
<accession>A0A565BAC7</accession>
<reference evidence="2" key="1">
    <citation type="submission" date="2019-07" db="EMBL/GenBank/DDBJ databases">
        <authorList>
            <person name="Dittberner H."/>
        </authorList>
    </citation>
    <scope>NUCLEOTIDE SEQUENCE [LARGE SCALE GENOMIC DNA]</scope>
</reference>
<protein>
    <submittedName>
        <fullName evidence="2">Uncharacterized protein</fullName>
    </submittedName>
</protein>
<gene>
    <name evidence="2" type="ORF">ANE_LOCUS8560</name>
</gene>
<dbReference type="AlphaFoldDB" id="A0A565BAC7"/>
<comment type="caution">
    <text evidence="2">The sequence shown here is derived from an EMBL/GenBank/DDBJ whole genome shotgun (WGS) entry which is preliminary data.</text>
</comment>
<evidence type="ECO:0000256" key="1">
    <source>
        <dbReference type="SAM" id="MobiDB-lite"/>
    </source>
</evidence>
<evidence type="ECO:0000313" key="3">
    <source>
        <dbReference type="Proteomes" id="UP000489600"/>
    </source>
</evidence>
<evidence type="ECO:0000313" key="2">
    <source>
        <dbReference type="EMBL" id="VVA98115.1"/>
    </source>
</evidence>
<name>A0A565BAC7_9BRAS</name>